<evidence type="ECO:0000256" key="5">
    <source>
        <dbReference type="ARBA" id="ARBA00023136"/>
    </source>
</evidence>
<comment type="subcellular location">
    <subcellularLocation>
        <location evidence="1">Membrane</location>
        <topology evidence="1">Multi-pass membrane protein</topology>
    </subcellularLocation>
</comment>
<feature type="transmembrane region" description="Helical" evidence="6">
    <location>
        <begin position="171"/>
        <end position="190"/>
    </location>
</feature>
<evidence type="ECO:0000256" key="4">
    <source>
        <dbReference type="ARBA" id="ARBA00022989"/>
    </source>
</evidence>
<dbReference type="GO" id="GO:0016020">
    <property type="term" value="C:membrane"/>
    <property type="evidence" value="ECO:0007669"/>
    <property type="project" value="UniProtKB-SubCell"/>
</dbReference>
<dbReference type="AlphaFoldDB" id="A0A8B7D1P1"/>
<evidence type="ECO:0000256" key="6">
    <source>
        <dbReference type="SAM" id="Phobius"/>
    </source>
</evidence>
<dbReference type="Proteomes" id="UP000228380">
    <property type="component" value="Chromosome 1"/>
</dbReference>
<dbReference type="GO" id="GO:0010256">
    <property type="term" value="P:endomembrane system organization"/>
    <property type="evidence" value="ECO:0007669"/>
    <property type="project" value="TreeGrafter"/>
</dbReference>
<dbReference type="Pfam" id="PF05078">
    <property type="entry name" value="DUF679"/>
    <property type="match status" value="1"/>
</dbReference>
<dbReference type="KEGG" id="pda:103722231"/>
<dbReference type="GeneID" id="103722231"/>
<keyword evidence="4 6" id="KW-1133">Transmembrane helix</keyword>
<gene>
    <name evidence="8" type="primary">LOC103722231</name>
</gene>
<keyword evidence="3 6" id="KW-0812">Transmembrane</keyword>
<dbReference type="GO" id="GO:0005737">
    <property type="term" value="C:cytoplasm"/>
    <property type="evidence" value="ECO:0007669"/>
    <property type="project" value="UniProtKB-ARBA"/>
</dbReference>
<evidence type="ECO:0000313" key="7">
    <source>
        <dbReference type="Proteomes" id="UP000228380"/>
    </source>
</evidence>
<evidence type="ECO:0000256" key="1">
    <source>
        <dbReference type="ARBA" id="ARBA00004141"/>
    </source>
</evidence>
<feature type="transmembrane region" description="Helical" evidence="6">
    <location>
        <begin position="77"/>
        <end position="95"/>
    </location>
</feature>
<organism evidence="7 8">
    <name type="scientific">Phoenix dactylifera</name>
    <name type="common">Date palm</name>
    <dbReference type="NCBI Taxonomy" id="42345"/>
    <lineage>
        <taxon>Eukaryota</taxon>
        <taxon>Viridiplantae</taxon>
        <taxon>Streptophyta</taxon>
        <taxon>Embryophyta</taxon>
        <taxon>Tracheophyta</taxon>
        <taxon>Spermatophyta</taxon>
        <taxon>Magnoliopsida</taxon>
        <taxon>Liliopsida</taxon>
        <taxon>Arecaceae</taxon>
        <taxon>Coryphoideae</taxon>
        <taxon>Phoeniceae</taxon>
        <taxon>Phoenix</taxon>
    </lineage>
</organism>
<feature type="transmembrane region" description="Helical" evidence="6">
    <location>
        <begin position="46"/>
        <end position="65"/>
    </location>
</feature>
<keyword evidence="5 6" id="KW-0472">Membrane</keyword>
<dbReference type="RefSeq" id="XP_008810928.2">
    <property type="nucleotide sequence ID" value="XM_008812706.4"/>
</dbReference>
<name>A0A8B7D1P1_PHODC</name>
<dbReference type="InterPro" id="IPR007770">
    <property type="entry name" value="DMP"/>
</dbReference>
<dbReference type="PANTHER" id="PTHR31621">
    <property type="entry name" value="PROTEIN DMP3"/>
    <property type="match status" value="1"/>
</dbReference>
<proteinExistence type="inferred from homology"/>
<evidence type="ECO:0000313" key="8">
    <source>
        <dbReference type="RefSeq" id="XP_008810928.2"/>
    </source>
</evidence>
<reference evidence="8" key="2">
    <citation type="submission" date="2025-08" db="UniProtKB">
        <authorList>
            <consortium name="RefSeq"/>
        </authorList>
    </citation>
    <scope>IDENTIFICATION</scope>
    <source>
        <tissue evidence="8">Young leaves</tissue>
    </source>
</reference>
<feature type="transmembrane region" description="Helical" evidence="6">
    <location>
        <begin position="102"/>
        <end position="119"/>
    </location>
</feature>
<evidence type="ECO:0000256" key="3">
    <source>
        <dbReference type="ARBA" id="ARBA00022692"/>
    </source>
</evidence>
<reference evidence="7" key="1">
    <citation type="journal article" date="2019" name="Nat. Commun.">
        <title>Genome-wide association mapping of date palm fruit traits.</title>
        <authorList>
            <person name="Hazzouri K.M."/>
            <person name="Gros-Balthazard M."/>
            <person name="Flowers J.M."/>
            <person name="Copetti D."/>
            <person name="Lemansour A."/>
            <person name="Lebrun M."/>
            <person name="Masmoudi K."/>
            <person name="Ferrand S."/>
            <person name="Dhar M.I."/>
            <person name="Fresquez Z.A."/>
            <person name="Rosas U."/>
            <person name="Zhang J."/>
            <person name="Talag J."/>
            <person name="Lee S."/>
            <person name="Kudrna D."/>
            <person name="Powell R.F."/>
            <person name="Leitch I.J."/>
            <person name="Krueger R.R."/>
            <person name="Wing R.A."/>
            <person name="Amiri K.M.A."/>
            <person name="Purugganan M.D."/>
        </authorList>
    </citation>
    <scope>NUCLEOTIDE SEQUENCE [LARGE SCALE GENOMIC DNA]</scope>
    <source>
        <strain evidence="7">cv. Khalas</strain>
    </source>
</reference>
<keyword evidence="7" id="KW-1185">Reference proteome</keyword>
<feature type="transmembrane region" description="Helical" evidence="6">
    <location>
        <begin position="139"/>
        <end position="164"/>
    </location>
</feature>
<accession>A0A8B7D1P1</accession>
<protein>
    <submittedName>
        <fullName evidence="8">Protein DMP7-like</fullName>
    </submittedName>
</protein>
<dbReference type="PANTHER" id="PTHR31621:SF37">
    <property type="entry name" value="OS01G0882400 PROTEIN"/>
    <property type="match status" value="1"/>
</dbReference>
<dbReference type="OrthoDB" id="959867at2759"/>
<evidence type="ECO:0000256" key="2">
    <source>
        <dbReference type="ARBA" id="ARBA00008707"/>
    </source>
</evidence>
<comment type="similarity">
    <text evidence="2">Belongs to the plant DMP1 protein family.</text>
</comment>
<sequence length="212" mass="23902">MEDEDDTCKVLIEPLDGRSDRFEDESADKPNLIYVLNLILGGTARLNVLLPTATILTFTIFAPLLTNDGRCEDLNRWLMASFVALCAASCVFFTFTDSFRAVSGRLYYGVATFGGIWTFSGRRKAPPEPAVYKLRWSDLFHAVLSLVAFLTFAASHNDVVLCYYPRIPRKVINTVPLVVGFVVSLLFVVFPSRRRGIGYPFLLQRDAVYLRR</sequence>